<dbReference type="AlphaFoldDB" id="A0A495VDZ0"/>
<dbReference type="EMBL" id="RBXL01000001">
    <property type="protein sequence ID" value="RKT47611.1"/>
    <property type="molecule type" value="Genomic_DNA"/>
</dbReference>
<gene>
    <name evidence="3" type="ORF">BDD21_5208</name>
</gene>
<feature type="chain" id="PRO_5019786692" evidence="2">
    <location>
        <begin position="24"/>
        <end position="147"/>
    </location>
</feature>
<name>A0A495VDZ0_9GAMM</name>
<dbReference type="RefSeq" id="WP_120799548.1">
    <property type="nucleotide sequence ID" value="NZ_RBXL01000001.1"/>
</dbReference>
<proteinExistence type="predicted"/>
<reference evidence="3 4" key="1">
    <citation type="submission" date="2018-10" db="EMBL/GenBank/DDBJ databases">
        <title>Genomic Encyclopedia of Archaeal and Bacterial Type Strains, Phase II (KMG-II): from individual species to whole genera.</title>
        <authorList>
            <person name="Goeker M."/>
        </authorList>
    </citation>
    <scope>NUCLEOTIDE SEQUENCE [LARGE SCALE GENOMIC DNA]</scope>
    <source>
        <strain evidence="3 4">DSM 235</strain>
    </source>
</reference>
<keyword evidence="2" id="KW-0732">Signal</keyword>
<evidence type="ECO:0000313" key="3">
    <source>
        <dbReference type="EMBL" id="RKT47611.1"/>
    </source>
</evidence>
<evidence type="ECO:0000313" key="4">
    <source>
        <dbReference type="Proteomes" id="UP000274556"/>
    </source>
</evidence>
<feature type="compositionally biased region" description="Acidic residues" evidence="1">
    <location>
        <begin position="138"/>
        <end position="147"/>
    </location>
</feature>
<feature type="region of interest" description="Disordered" evidence="1">
    <location>
        <begin position="39"/>
        <end position="80"/>
    </location>
</feature>
<comment type="caution">
    <text evidence="3">The sequence shown here is derived from an EMBL/GenBank/DDBJ whole genome shotgun (WGS) entry which is preliminary data.</text>
</comment>
<evidence type="ECO:0000256" key="1">
    <source>
        <dbReference type="SAM" id="MobiDB-lite"/>
    </source>
</evidence>
<feature type="compositionally biased region" description="Basic and acidic residues" evidence="1">
    <location>
        <begin position="122"/>
        <end position="137"/>
    </location>
</feature>
<dbReference type="OrthoDB" id="5771000at2"/>
<evidence type="ECO:0000256" key="2">
    <source>
        <dbReference type="SAM" id="SignalP"/>
    </source>
</evidence>
<sequence length="147" mass="16086">MTTPAIRRLIPLVILIIGATAPAHGLADELTDGLAYQGTAPEADQGADQWADQPAGTPASTSAADVAANDHRRLFHPTPTERAAEARGRIYIYDGLRDVDVQRALDEEFDRVESMMFIRTRKTEPDGELRRDPKTGEVEVEVEDDGC</sequence>
<organism evidence="3 4">
    <name type="scientific">Thiocapsa rosea</name>
    <dbReference type="NCBI Taxonomy" id="69360"/>
    <lineage>
        <taxon>Bacteria</taxon>
        <taxon>Pseudomonadati</taxon>
        <taxon>Pseudomonadota</taxon>
        <taxon>Gammaproteobacteria</taxon>
        <taxon>Chromatiales</taxon>
        <taxon>Chromatiaceae</taxon>
        <taxon>Thiocapsa</taxon>
    </lineage>
</organism>
<dbReference type="Proteomes" id="UP000274556">
    <property type="component" value="Unassembled WGS sequence"/>
</dbReference>
<feature type="signal peptide" evidence="2">
    <location>
        <begin position="1"/>
        <end position="23"/>
    </location>
</feature>
<feature type="region of interest" description="Disordered" evidence="1">
    <location>
        <begin position="122"/>
        <end position="147"/>
    </location>
</feature>
<protein>
    <submittedName>
        <fullName evidence="3">Uncharacterized protein</fullName>
    </submittedName>
</protein>
<keyword evidence="4" id="KW-1185">Reference proteome</keyword>
<accession>A0A495VDZ0</accession>